<dbReference type="PATRIC" id="fig|1114960.4.peg.1235"/>
<evidence type="ECO:0000256" key="1">
    <source>
        <dbReference type="SAM" id="SignalP"/>
    </source>
</evidence>
<gene>
    <name evidence="2" type="ORF">AK37_06142</name>
</gene>
<dbReference type="EMBL" id="AHBW01000033">
    <property type="protein sequence ID" value="EHK85009.1"/>
    <property type="molecule type" value="Genomic_DNA"/>
</dbReference>
<name>H0JNN7_9NOCA</name>
<keyword evidence="1" id="KW-0732">Signal</keyword>
<organism evidence="2 3">
    <name type="scientific">Rhodococcus pyridinivorans AK37</name>
    <dbReference type="NCBI Taxonomy" id="1114960"/>
    <lineage>
        <taxon>Bacteria</taxon>
        <taxon>Bacillati</taxon>
        <taxon>Actinomycetota</taxon>
        <taxon>Actinomycetes</taxon>
        <taxon>Mycobacteriales</taxon>
        <taxon>Nocardiaceae</taxon>
        <taxon>Rhodococcus</taxon>
    </lineage>
</organism>
<sequence length="324" mass="32114">MGRRARSTMVAAAAAAVAVAPLAAAPAAAGPAAAVPAAAGPAATAPAAFVPAACAPRSVTTVASGLGVLENLAFDERGGLLVSDTSFVGPGALRRITPDGSVTTVLSEVTGPGGIVVDVPTVYLNVGNTTVSGLAGIADGTIDTLDLDTGERGTHGTGLVMPNGLGRLSDGSMLTSRDLGEVGLTLVPAGGGEARVVRTDLGSVNGIAVDGDTVYTVTTFENVNRLHILDARDLEGPVRSIDLPGPGLLSMPDDLTIGPDGALYIALNLAGAVLRVDPATGHSCRIAEGIPLMSSLAFGSGPGWDPNVLYTTGFDGTVRAVHPA</sequence>
<reference evidence="2 3" key="1">
    <citation type="submission" date="2011-12" db="EMBL/GenBank/DDBJ databases">
        <authorList>
            <person name="Kriszt B."/>
            <person name="Tancsics A."/>
            <person name="Cserhati M."/>
            <person name="Toth A."/>
            <person name="Nagy I."/>
            <person name="Horvath B."/>
            <person name="Tamura T."/>
            <person name="Kukolya J."/>
            <person name="Szoboszlay S."/>
        </authorList>
    </citation>
    <scope>NUCLEOTIDE SEQUENCE [LARGE SCALE GENOMIC DNA]</scope>
    <source>
        <strain evidence="2 3">AK37</strain>
    </source>
</reference>
<dbReference type="RefSeq" id="WP_006551216.1">
    <property type="nucleotide sequence ID" value="NZ_AHBW01000033.1"/>
</dbReference>
<dbReference type="Gene3D" id="2.120.10.30">
    <property type="entry name" value="TolB, C-terminal domain"/>
    <property type="match status" value="1"/>
</dbReference>
<comment type="caution">
    <text evidence="2">The sequence shown here is derived from an EMBL/GenBank/DDBJ whole genome shotgun (WGS) entry which is preliminary data.</text>
</comment>
<dbReference type="Proteomes" id="UP000005064">
    <property type="component" value="Unassembled WGS sequence"/>
</dbReference>
<feature type="chain" id="PRO_5039338239" evidence="1">
    <location>
        <begin position="30"/>
        <end position="324"/>
    </location>
</feature>
<dbReference type="AlphaFoldDB" id="H0JNN7"/>
<protein>
    <submittedName>
        <fullName evidence="2">Uncharacterized protein</fullName>
    </submittedName>
</protein>
<dbReference type="SUPFAM" id="SSF63829">
    <property type="entry name" value="Calcium-dependent phosphotriesterase"/>
    <property type="match status" value="1"/>
</dbReference>
<proteinExistence type="predicted"/>
<dbReference type="InterPro" id="IPR011042">
    <property type="entry name" value="6-blade_b-propeller_TolB-like"/>
</dbReference>
<feature type="signal peptide" evidence="1">
    <location>
        <begin position="1"/>
        <end position="29"/>
    </location>
</feature>
<evidence type="ECO:0000313" key="3">
    <source>
        <dbReference type="Proteomes" id="UP000005064"/>
    </source>
</evidence>
<evidence type="ECO:0000313" key="2">
    <source>
        <dbReference type="EMBL" id="EHK85009.1"/>
    </source>
</evidence>
<accession>H0JNN7</accession>